<dbReference type="InterPro" id="IPR031510">
    <property type="entry name" value="DLEU7"/>
</dbReference>
<evidence type="ECO:0000313" key="2">
    <source>
        <dbReference type="EMBL" id="KAK1167974.1"/>
    </source>
</evidence>
<dbReference type="PANTHER" id="PTHR36961:SF1">
    <property type="entry name" value="LEUKEMIA-ASSOCIATED PROTEIN 7"/>
    <property type="match status" value="1"/>
</dbReference>
<evidence type="ECO:0000256" key="1">
    <source>
        <dbReference type="SAM" id="MobiDB-lite"/>
    </source>
</evidence>
<sequence length="198" mass="22017">MQSVSLKNSLDHQVEALKFLRKAHQTRIEFGAGHNQEEFSKDTQSPETRPVITGNSGPCVLKANGSGWKRKHITDNRQKPVTPVSTLAQKARRSILTRLMEIASQLMAAERNIQCTPLQAQGVSIHSKDSIELRNICSRIASQAERSQPDRDLKELHGCLKSITENLLSLLSTSSSDSAYCIPHTRNLRHILGAFPDI</sequence>
<comment type="caution">
    <text evidence="2">The sequence shown here is derived from an EMBL/GenBank/DDBJ whole genome shotgun (WGS) entry which is preliminary data.</text>
</comment>
<accession>A0AAD8G7T3</accession>
<evidence type="ECO:0000313" key="3">
    <source>
        <dbReference type="Proteomes" id="UP001230051"/>
    </source>
</evidence>
<gene>
    <name evidence="2" type="primary">DLEU7</name>
    <name evidence="2" type="ORF">AOXY_G10786</name>
</gene>
<reference evidence="2" key="1">
    <citation type="submission" date="2022-02" db="EMBL/GenBank/DDBJ databases">
        <title>Atlantic sturgeon de novo genome assembly.</title>
        <authorList>
            <person name="Stock M."/>
            <person name="Klopp C."/>
            <person name="Guiguen Y."/>
            <person name="Cabau C."/>
            <person name="Parinello H."/>
            <person name="Santidrian Yebra-Pimentel E."/>
            <person name="Kuhl H."/>
            <person name="Dirks R.P."/>
            <person name="Guessner J."/>
            <person name="Wuertz S."/>
            <person name="Du K."/>
            <person name="Schartl M."/>
        </authorList>
    </citation>
    <scope>NUCLEOTIDE SEQUENCE</scope>
    <source>
        <strain evidence="2">STURGEONOMICS-FGT-2020</strain>
        <tissue evidence="2">Whole blood</tissue>
    </source>
</reference>
<dbReference type="PANTHER" id="PTHR36961">
    <property type="entry name" value="LEUKEMIA-ASSOCIATED PROTEIN 7"/>
    <property type="match status" value="1"/>
</dbReference>
<protein>
    <submittedName>
        <fullName evidence="2">Leukemia-associated protein 7-like</fullName>
    </submittedName>
</protein>
<feature type="region of interest" description="Disordered" evidence="1">
    <location>
        <begin position="31"/>
        <end position="56"/>
    </location>
</feature>
<dbReference type="EMBL" id="JAGXEW010000009">
    <property type="protein sequence ID" value="KAK1167974.1"/>
    <property type="molecule type" value="Genomic_DNA"/>
</dbReference>
<dbReference type="Proteomes" id="UP001230051">
    <property type="component" value="Unassembled WGS sequence"/>
</dbReference>
<dbReference type="Pfam" id="PF15760">
    <property type="entry name" value="DLEU7"/>
    <property type="match status" value="1"/>
</dbReference>
<organism evidence="2 3">
    <name type="scientific">Acipenser oxyrinchus oxyrinchus</name>
    <dbReference type="NCBI Taxonomy" id="40147"/>
    <lineage>
        <taxon>Eukaryota</taxon>
        <taxon>Metazoa</taxon>
        <taxon>Chordata</taxon>
        <taxon>Craniata</taxon>
        <taxon>Vertebrata</taxon>
        <taxon>Euteleostomi</taxon>
        <taxon>Actinopterygii</taxon>
        <taxon>Chondrostei</taxon>
        <taxon>Acipenseriformes</taxon>
        <taxon>Acipenseridae</taxon>
        <taxon>Acipenser</taxon>
    </lineage>
</organism>
<dbReference type="AlphaFoldDB" id="A0AAD8G7T3"/>
<name>A0AAD8G7T3_ACIOX</name>
<keyword evidence="3" id="KW-1185">Reference proteome</keyword>
<proteinExistence type="predicted"/>